<dbReference type="AlphaFoldDB" id="A0A8E2RT73"/>
<proteinExistence type="predicted"/>
<evidence type="ECO:0000256" key="1">
    <source>
        <dbReference type="SAM" id="MobiDB-lite"/>
    </source>
</evidence>
<accession>A0A8E2RT73</accession>
<name>A0A8E2RT73_9BURK</name>
<dbReference type="Proteomes" id="UP000237686">
    <property type="component" value="Unassembled WGS sequence"/>
</dbReference>
<sequence length="81" mass="8685">MNTTRIGGSAASRGGNGTCIGKRRRAGCARRVAGYATDRETAAPASDGRDVSPIIRRMRRACRTAHACDTTRRARANQYCA</sequence>
<feature type="region of interest" description="Disordered" evidence="1">
    <location>
        <begin position="1"/>
        <end position="21"/>
    </location>
</feature>
<comment type="caution">
    <text evidence="2">The sequence shown here is derived from an EMBL/GenBank/DDBJ whole genome shotgun (WGS) entry which is preliminary data.</text>
</comment>
<reference evidence="2 3" key="1">
    <citation type="submission" date="2018-03" db="EMBL/GenBank/DDBJ databases">
        <authorList>
            <person name="Nguyen K."/>
            <person name="Fouts D."/>
            <person name="Sutton G."/>
        </authorList>
    </citation>
    <scope>NUCLEOTIDE SEQUENCE [LARGE SCALE GENOMIC DNA]</scope>
    <source>
        <strain evidence="2 3">AU17135</strain>
    </source>
</reference>
<organism evidence="2 3">
    <name type="scientific">Burkholderia multivorans</name>
    <dbReference type="NCBI Taxonomy" id="87883"/>
    <lineage>
        <taxon>Bacteria</taxon>
        <taxon>Pseudomonadati</taxon>
        <taxon>Pseudomonadota</taxon>
        <taxon>Betaproteobacteria</taxon>
        <taxon>Burkholderiales</taxon>
        <taxon>Burkholderiaceae</taxon>
        <taxon>Burkholderia</taxon>
        <taxon>Burkholderia cepacia complex</taxon>
    </lineage>
</organism>
<dbReference type="EMBL" id="PVFZ01000054">
    <property type="protein sequence ID" value="PRF20964.1"/>
    <property type="molecule type" value="Genomic_DNA"/>
</dbReference>
<evidence type="ECO:0000313" key="3">
    <source>
        <dbReference type="Proteomes" id="UP000237686"/>
    </source>
</evidence>
<protein>
    <submittedName>
        <fullName evidence="2">Uncharacterized protein</fullName>
    </submittedName>
</protein>
<gene>
    <name evidence="2" type="ORF">C6P98_19435</name>
</gene>
<evidence type="ECO:0000313" key="2">
    <source>
        <dbReference type="EMBL" id="PRF20964.1"/>
    </source>
</evidence>